<keyword evidence="4" id="KW-1185">Reference proteome</keyword>
<dbReference type="GO" id="GO:0004222">
    <property type="term" value="F:metalloendopeptidase activity"/>
    <property type="evidence" value="ECO:0007669"/>
    <property type="project" value="TreeGrafter"/>
</dbReference>
<gene>
    <name evidence="3" type="ORF">H8876_06760</name>
</gene>
<comment type="caution">
    <text evidence="3">The sequence shown here is derived from an EMBL/GenBank/DDBJ whole genome shotgun (WGS) entry which is preliminary data.</text>
</comment>
<keyword evidence="1" id="KW-0732">Signal</keyword>
<dbReference type="Proteomes" id="UP000644115">
    <property type="component" value="Unassembled WGS sequence"/>
</dbReference>
<dbReference type="PANTHER" id="PTHR21666:SF270">
    <property type="entry name" value="MUREIN HYDROLASE ACTIVATOR ENVC"/>
    <property type="match status" value="1"/>
</dbReference>
<dbReference type="CDD" id="cd12797">
    <property type="entry name" value="M23_peptidase"/>
    <property type="match status" value="1"/>
</dbReference>
<proteinExistence type="predicted"/>
<dbReference type="InterPro" id="IPR050570">
    <property type="entry name" value="Cell_wall_metabolism_enzyme"/>
</dbReference>
<dbReference type="PROSITE" id="PS51109">
    <property type="entry name" value="G5"/>
    <property type="match status" value="1"/>
</dbReference>
<evidence type="ECO:0000313" key="3">
    <source>
        <dbReference type="EMBL" id="MBC5999698.1"/>
    </source>
</evidence>
<name>A0A923NBE5_9FIRM</name>
<feature type="domain" description="G5" evidence="2">
    <location>
        <begin position="141"/>
        <end position="221"/>
    </location>
</feature>
<dbReference type="Pfam" id="PF01551">
    <property type="entry name" value="Peptidase_M23"/>
    <property type="match status" value="1"/>
</dbReference>
<dbReference type="PANTHER" id="PTHR21666">
    <property type="entry name" value="PEPTIDASE-RELATED"/>
    <property type="match status" value="1"/>
</dbReference>
<sequence>MNKTISEKKADPVPSKKLLMIVVILLSAATCGITSAKAAAAEGWEAPVLLSDGTLMKAPWYIMVDGKKAALVDSRETAEQVIQNIVTSCGHEGAEVLDVELKEETTTKRMDLELGDDPPDVMTAAEAEKKLLGTHKEESILTVVTTEERKEEEDIDIPEEYQPVKSLSVGEIKVASEGSPGTKEITKKVTKENGNPVSETILEESVVEEPEEKVILAGTKLPASYQSSFYEDPDLSYDEDAVYGKLQRPVAGGVVTSGFGSRWGKVHHGIDIALPQGSEIRAADNGNVYFAGANGSYGNIVKIDHGNGMQTYYAHCSRLLVSAGQRVERGEQIALVGSTGRSTGPHLHFEVIINRNSIDPSGLIE</sequence>
<evidence type="ECO:0000259" key="2">
    <source>
        <dbReference type="PROSITE" id="PS51109"/>
    </source>
</evidence>
<accession>A0A923NBE5</accession>
<dbReference type="Gene3D" id="2.70.70.10">
    <property type="entry name" value="Glucose Permease (Domain IIA)"/>
    <property type="match status" value="1"/>
</dbReference>
<organism evidence="3 4">
    <name type="scientific">Lentihominibacter faecis</name>
    <dbReference type="NCBI Taxonomy" id="2764712"/>
    <lineage>
        <taxon>Bacteria</taxon>
        <taxon>Bacillati</taxon>
        <taxon>Bacillota</taxon>
        <taxon>Clostridia</taxon>
        <taxon>Peptostreptococcales</taxon>
        <taxon>Anaerovoracaceae</taxon>
        <taxon>Lentihominibacter</taxon>
    </lineage>
</organism>
<dbReference type="InterPro" id="IPR016047">
    <property type="entry name" value="M23ase_b-sheet_dom"/>
</dbReference>
<dbReference type="InterPro" id="IPR011055">
    <property type="entry name" value="Dup_hybrid_motif"/>
</dbReference>
<dbReference type="Gene3D" id="2.20.230.10">
    <property type="entry name" value="Resuscitation-promoting factor rpfb"/>
    <property type="match status" value="1"/>
</dbReference>
<dbReference type="InterPro" id="IPR011098">
    <property type="entry name" value="G5_dom"/>
</dbReference>
<reference evidence="3" key="1">
    <citation type="submission" date="2020-08" db="EMBL/GenBank/DDBJ databases">
        <authorList>
            <person name="Liu C."/>
            <person name="Sun Q."/>
        </authorList>
    </citation>
    <scope>NUCLEOTIDE SEQUENCE</scope>
    <source>
        <strain evidence="3">BX16</strain>
    </source>
</reference>
<evidence type="ECO:0000313" key="4">
    <source>
        <dbReference type="Proteomes" id="UP000644115"/>
    </source>
</evidence>
<protein>
    <submittedName>
        <fullName evidence="3">Peptidoglycan DD-metalloendopeptidase family protein</fullName>
    </submittedName>
</protein>
<dbReference type="EMBL" id="JACRWC010000086">
    <property type="protein sequence ID" value="MBC5999698.1"/>
    <property type="molecule type" value="Genomic_DNA"/>
</dbReference>
<dbReference type="SUPFAM" id="SSF51261">
    <property type="entry name" value="Duplicated hybrid motif"/>
    <property type="match status" value="1"/>
</dbReference>
<dbReference type="SMART" id="SM01208">
    <property type="entry name" value="G5"/>
    <property type="match status" value="1"/>
</dbReference>
<dbReference type="AlphaFoldDB" id="A0A923NBE5"/>
<evidence type="ECO:0000256" key="1">
    <source>
        <dbReference type="ARBA" id="ARBA00022729"/>
    </source>
</evidence>
<dbReference type="Pfam" id="PF07501">
    <property type="entry name" value="G5"/>
    <property type="match status" value="1"/>
</dbReference>
<dbReference type="RefSeq" id="WP_249287097.1">
    <property type="nucleotide sequence ID" value="NZ_JACRWC010000086.1"/>
</dbReference>